<dbReference type="OrthoDB" id="79562at2759"/>
<dbReference type="Gene3D" id="3.30.2010.30">
    <property type="match status" value="1"/>
</dbReference>
<dbReference type="InterPro" id="IPR049980">
    <property type="entry name" value="LTA4H_cat"/>
</dbReference>
<evidence type="ECO:0000256" key="8">
    <source>
        <dbReference type="ARBA" id="ARBA00022833"/>
    </source>
</evidence>
<feature type="binding site" evidence="12">
    <location>
        <position position="354"/>
    </location>
    <ligand>
        <name>Zn(2+)</name>
        <dbReference type="ChEBI" id="CHEBI:29105"/>
        <note>catalytic</note>
    </ligand>
</feature>
<evidence type="ECO:0000256" key="9">
    <source>
        <dbReference type="ARBA" id="ARBA00023049"/>
    </source>
</evidence>
<keyword evidence="13" id="KW-1133">Transmembrane helix</keyword>
<dbReference type="Gene3D" id="2.60.40.1730">
    <property type="entry name" value="tricorn interacting facor f3 domain"/>
    <property type="match status" value="1"/>
</dbReference>
<feature type="binding site" evidence="12">
    <location>
        <position position="331"/>
    </location>
    <ligand>
        <name>Zn(2+)</name>
        <dbReference type="ChEBI" id="CHEBI:29105"/>
        <note>catalytic</note>
    </ligand>
</feature>
<dbReference type="GO" id="GO:0005886">
    <property type="term" value="C:plasma membrane"/>
    <property type="evidence" value="ECO:0007669"/>
    <property type="project" value="UniProtKB-SubCell"/>
</dbReference>
<dbReference type="GO" id="GO:0006508">
    <property type="term" value="P:proteolysis"/>
    <property type="evidence" value="ECO:0007669"/>
    <property type="project" value="UniProtKB-KW"/>
</dbReference>
<evidence type="ECO:0000256" key="13">
    <source>
        <dbReference type="SAM" id="Phobius"/>
    </source>
</evidence>
<feature type="binding site" evidence="11">
    <location>
        <begin position="302"/>
        <end position="307"/>
    </location>
    <ligand>
        <name>a peptide</name>
        <dbReference type="ChEBI" id="CHEBI:60466"/>
    </ligand>
</feature>
<dbReference type="InterPro" id="IPR042097">
    <property type="entry name" value="Aminopeptidase_N-like_N_sf"/>
</dbReference>
<dbReference type="GO" id="GO:0043171">
    <property type="term" value="P:peptide catabolic process"/>
    <property type="evidence" value="ECO:0007669"/>
    <property type="project" value="TreeGrafter"/>
</dbReference>
<dbReference type="Gene3D" id="1.10.390.10">
    <property type="entry name" value="Neutral Protease Domain 2"/>
    <property type="match status" value="1"/>
</dbReference>
<dbReference type="GO" id="GO:0008270">
    <property type="term" value="F:zinc ion binding"/>
    <property type="evidence" value="ECO:0007669"/>
    <property type="project" value="InterPro"/>
</dbReference>
<dbReference type="EMBL" id="OC916685">
    <property type="protein sequence ID" value="CAD7644958.1"/>
    <property type="molecule type" value="Genomic_DNA"/>
</dbReference>
<sequence length="649" mass="73457">MSFSYILSSVAILVSAFVYVYLRPQTTDRKTMADELKRNPIDPNSYSRPDLCRVQHIQWKAYINFDEQIIDATVDLTVEKQVESVDEVLLDTSGLTISDVRDVDTDQPLKYELSAPVAPFGSKLAVKLSPKTRSVVRIAYRTSPNATALQWLKPEQTAGKRQPYLLSQCQAIHCRSLIPLQDTPAVKAPYDADVEVPKDLVVLMSAVREGPGVWNQSDNQMTKEYRFHQKIAIPSYLIAIAVGDLVSKKIGPRSHVWSEPALIDRCAYEFADTERMISTAESIVGPYVWGVYDLLVLPPSFPYGGMENPCLTFVTPTLLAGDRSLANVVAHEIAHSWTGNLVTNKNWGHFWLNEGFTRFLEMKIDGRLNGGESHRQFMAIEGLNQLKDAVDAMGADSPYTKLLIDPRGVDPDDAFSSVPYEKGHTFLFYLEQLLGGPQVFEPFLKTYIDHFKYKSIDTKDFRAYLENYFKDSADRLKQVDWEVWLNGTGMPTIIPDYDKTLAKECTELAQRWIAAKDADLSQFQVNDISSMNTWQIVEFLNQLLDAEPVLSAGKVEALTQAYGFTKNMNSEVRSLWLRLALTAHWKGCTTDAVQFITSQGRMKFLKPIYRALYAWDETRQLAIDTFNANRNQLMHMSVLAVAKELHLKV</sequence>
<dbReference type="FunFam" id="3.30.2010.30:FF:000001">
    <property type="entry name" value="Leukotriene A(4) hydrolase"/>
    <property type="match status" value="1"/>
</dbReference>
<evidence type="ECO:0000256" key="7">
    <source>
        <dbReference type="ARBA" id="ARBA00022801"/>
    </source>
</evidence>
<dbReference type="InterPro" id="IPR016024">
    <property type="entry name" value="ARM-type_fold"/>
</dbReference>
<dbReference type="FunFam" id="1.25.40.320:FF:000001">
    <property type="entry name" value="Leukotriene A(4) hydrolase"/>
    <property type="match status" value="1"/>
</dbReference>
<accession>A0A7R9LNL0</accession>
<dbReference type="GO" id="GO:0070006">
    <property type="term" value="F:metalloaminopeptidase activity"/>
    <property type="evidence" value="ECO:0007669"/>
    <property type="project" value="UniProtKB-ARBA"/>
</dbReference>
<evidence type="ECO:0000256" key="11">
    <source>
        <dbReference type="PIRSR" id="PIRSR634015-2"/>
    </source>
</evidence>
<feature type="active site" description="Proton acceptor" evidence="10">
    <location>
        <position position="332"/>
    </location>
</feature>
<keyword evidence="5" id="KW-0645">Protease</keyword>
<dbReference type="SMART" id="SM01263">
    <property type="entry name" value="Leuk-A4-hydro_C"/>
    <property type="match status" value="1"/>
</dbReference>
<dbReference type="CDD" id="cd09599">
    <property type="entry name" value="M1_LTA4H"/>
    <property type="match status" value="1"/>
</dbReference>
<keyword evidence="13" id="KW-0812">Transmembrane</keyword>
<evidence type="ECO:0000313" key="15">
    <source>
        <dbReference type="EMBL" id="CAD7644958.1"/>
    </source>
</evidence>
<evidence type="ECO:0000256" key="12">
    <source>
        <dbReference type="PIRSR" id="PIRSR634015-3"/>
    </source>
</evidence>
<feature type="binding site" evidence="11">
    <location>
        <begin position="168"/>
        <end position="170"/>
    </location>
    <ligand>
        <name>a peptide</name>
        <dbReference type="ChEBI" id="CHEBI:60466"/>
    </ligand>
</feature>
<dbReference type="SUPFAM" id="SSF55486">
    <property type="entry name" value="Metalloproteases ('zincins'), catalytic domain"/>
    <property type="match status" value="1"/>
</dbReference>
<dbReference type="SUPFAM" id="SSF48371">
    <property type="entry name" value="ARM repeat"/>
    <property type="match status" value="1"/>
</dbReference>
<dbReference type="FunFam" id="1.10.390.10:FF:000003">
    <property type="entry name" value="Leukotriene A(4) hydrolase"/>
    <property type="match status" value="1"/>
</dbReference>
<dbReference type="InterPro" id="IPR015211">
    <property type="entry name" value="Peptidase_M1_C"/>
</dbReference>
<keyword evidence="6 12" id="KW-0479">Metal-binding</keyword>
<dbReference type="EMBL" id="CAJPVJ010001860">
    <property type="protein sequence ID" value="CAG2165413.1"/>
    <property type="molecule type" value="Genomic_DNA"/>
</dbReference>
<dbReference type="InterPro" id="IPR014782">
    <property type="entry name" value="Peptidase_M1_dom"/>
</dbReference>
<evidence type="ECO:0000256" key="6">
    <source>
        <dbReference type="ARBA" id="ARBA00022723"/>
    </source>
</evidence>
<dbReference type="InterPro" id="IPR001930">
    <property type="entry name" value="Peptidase_M1"/>
</dbReference>
<gene>
    <name evidence="15" type="ORF">ONB1V03_LOCUS4955</name>
</gene>
<keyword evidence="8 12" id="KW-0862">Zinc</keyword>
<comment type="subcellular location">
    <subcellularLocation>
        <location evidence="2">Cell membrane</location>
        <topology evidence="2">Lipid-anchor</topology>
        <topology evidence="2">GPI-anchor</topology>
    </subcellularLocation>
    <subcellularLocation>
        <location evidence="1">Cytoplasm</location>
    </subcellularLocation>
</comment>
<comment type="similarity">
    <text evidence="3">Belongs to the peptidase M1 family.</text>
</comment>
<dbReference type="InterPro" id="IPR038502">
    <property type="entry name" value="M1_LTA-4_hydro/amino_C_sf"/>
</dbReference>
<dbReference type="InterPro" id="IPR027268">
    <property type="entry name" value="Peptidase_M4/M1_CTD_sf"/>
</dbReference>
<dbReference type="Pfam" id="PF09127">
    <property type="entry name" value="Leuk-A4-hydro_C"/>
    <property type="match status" value="1"/>
</dbReference>
<feature type="domain" description="Peptidase M1 leukotriene A4 hydrolase/aminopeptidase C-terminal" evidence="14">
    <location>
        <begin position="500"/>
        <end position="645"/>
    </location>
</feature>
<evidence type="ECO:0000256" key="5">
    <source>
        <dbReference type="ARBA" id="ARBA00022670"/>
    </source>
</evidence>
<dbReference type="Gene3D" id="1.25.40.320">
    <property type="entry name" value="Peptidase M1, leukotriene A4 hydrolase/aminopeptidase C-terminal domain"/>
    <property type="match status" value="1"/>
</dbReference>
<dbReference type="SUPFAM" id="SSF63737">
    <property type="entry name" value="Leukotriene A4 hydrolase N-terminal domain"/>
    <property type="match status" value="1"/>
</dbReference>
<evidence type="ECO:0000256" key="2">
    <source>
        <dbReference type="ARBA" id="ARBA00004609"/>
    </source>
</evidence>
<comment type="cofactor">
    <cofactor evidence="12">
        <name>Zn(2+)</name>
        <dbReference type="ChEBI" id="CHEBI:29105"/>
    </cofactor>
    <text evidence="12">Binds 1 zinc ion per subunit.</text>
</comment>
<protein>
    <recommendedName>
        <fullName evidence="14">Peptidase M1 leukotriene A4 hydrolase/aminopeptidase C-terminal domain-containing protein</fullName>
    </recommendedName>
</protein>
<dbReference type="AlphaFoldDB" id="A0A7R9LNL0"/>
<name>A0A7R9LNL0_9ACAR</name>
<keyword evidence="9" id="KW-0482">Metalloprotease</keyword>
<evidence type="ECO:0000259" key="14">
    <source>
        <dbReference type="SMART" id="SM01263"/>
    </source>
</evidence>
<dbReference type="Pfam" id="PF01433">
    <property type="entry name" value="Peptidase_M1"/>
    <property type="match status" value="1"/>
</dbReference>
<feature type="active site" description="Proton donor" evidence="10">
    <location>
        <position position="420"/>
    </location>
</feature>
<evidence type="ECO:0000256" key="10">
    <source>
        <dbReference type="PIRSR" id="PIRSR634015-1"/>
    </source>
</evidence>
<dbReference type="Pfam" id="PF17900">
    <property type="entry name" value="Peptidase_M1_N"/>
    <property type="match status" value="1"/>
</dbReference>
<dbReference type="PRINTS" id="PR00756">
    <property type="entry name" value="ALADIPTASE"/>
</dbReference>
<keyword evidence="16" id="KW-1185">Reference proteome</keyword>
<dbReference type="GO" id="GO:0005829">
    <property type="term" value="C:cytosol"/>
    <property type="evidence" value="ECO:0007669"/>
    <property type="project" value="TreeGrafter"/>
</dbReference>
<proteinExistence type="inferred from homology"/>
<dbReference type="InterPro" id="IPR045357">
    <property type="entry name" value="Aminopeptidase_N-like_N"/>
</dbReference>
<keyword evidence="13" id="KW-0472">Membrane</keyword>
<evidence type="ECO:0000256" key="4">
    <source>
        <dbReference type="ARBA" id="ARBA00022490"/>
    </source>
</evidence>
<evidence type="ECO:0000313" key="16">
    <source>
        <dbReference type="Proteomes" id="UP000728032"/>
    </source>
</evidence>
<dbReference type="FunFam" id="2.60.40.1730:FF:000004">
    <property type="entry name" value="Leukotriene A(4) hydrolase"/>
    <property type="match status" value="1"/>
</dbReference>
<feature type="binding site" evidence="12">
    <location>
        <position position="335"/>
    </location>
    <ligand>
        <name>Zn(2+)</name>
        <dbReference type="ChEBI" id="CHEBI:29105"/>
        <note>catalytic</note>
    </ligand>
</feature>
<evidence type="ECO:0000256" key="1">
    <source>
        <dbReference type="ARBA" id="ARBA00004496"/>
    </source>
</evidence>
<dbReference type="PANTHER" id="PTHR45726:SF3">
    <property type="entry name" value="LEUKOTRIENE A-4 HYDROLASE"/>
    <property type="match status" value="1"/>
</dbReference>
<dbReference type="InterPro" id="IPR034015">
    <property type="entry name" value="M1_LTA4H"/>
</dbReference>
<reference evidence="15" key="1">
    <citation type="submission" date="2020-11" db="EMBL/GenBank/DDBJ databases">
        <authorList>
            <person name="Tran Van P."/>
        </authorList>
    </citation>
    <scope>NUCLEOTIDE SEQUENCE</scope>
</reference>
<feature type="transmembrane region" description="Helical" evidence="13">
    <location>
        <begin position="6"/>
        <end position="22"/>
    </location>
</feature>
<evidence type="ECO:0000256" key="3">
    <source>
        <dbReference type="ARBA" id="ARBA00010136"/>
    </source>
</evidence>
<keyword evidence="4" id="KW-0963">Cytoplasm</keyword>
<dbReference type="GO" id="GO:0004301">
    <property type="term" value="F:epoxide hydrolase activity"/>
    <property type="evidence" value="ECO:0007669"/>
    <property type="project" value="TreeGrafter"/>
</dbReference>
<dbReference type="Proteomes" id="UP000728032">
    <property type="component" value="Unassembled WGS sequence"/>
</dbReference>
<dbReference type="PANTHER" id="PTHR45726">
    <property type="entry name" value="LEUKOTRIENE A-4 HYDROLASE"/>
    <property type="match status" value="1"/>
</dbReference>
<feature type="binding site" evidence="11">
    <location>
        <begin position="601"/>
        <end position="603"/>
    </location>
    <ligand>
        <name>a peptide</name>
        <dbReference type="ChEBI" id="CHEBI:60466"/>
    </ligand>
</feature>
<organism evidence="15">
    <name type="scientific">Oppiella nova</name>
    <dbReference type="NCBI Taxonomy" id="334625"/>
    <lineage>
        <taxon>Eukaryota</taxon>
        <taxon>Metazoa</taxon>
        <taxon>Ecdysozoa</taxon>
        <taxon>Arthropoda</taxon>
        <taxon>Chelicerata</taxon>
        <taxon>Arachnida</taxon>
        <taxon>Acari</taxon>
        <taxon>Acariformes</taxon>
        <taxon>Sarcoptiformes</taxon>
        <taxon>Oribatida</taxon>
        <taxon>Brachypylina</taxon>
        <taxon>Oppioidea</taxon>
        <taxon>Oppiidae</taxon>
        <taxon>Oppiella</taxon>
    </lineage>
</organism>
<keyword evidence="7" id="KW-0378">Hydrolase</keyword>